<feature type="region of interest" description="Disordered" evidence="1">
    <location>
        <begin position="40"/>
        <end position="101"/>
    </location>
</feature>
<sequence>MAQTSQRRKRQAEEVEEEYQEPPFKRSRAEDIAYFQWLWTPPRPSSRKTSSSGLWSHSVPDGLFLTRHDAPRSFSLPPESTSRRPRRRGAISVTSSSPGEMDRYLARQLQQQIAVLRRKAAEGQHQVQDEDRCEDDGDDDNNAHNERDVDRLQRELEAVQIDASLPSIPGIAIDFDHKLCLSSSGRSSDSTSGHRVRPRAWMPQPPHPLHYPPLPRAAGSGHRIKSTQQPEIRARLLGNTPSSTPAVKVVEAEKLSAMMVFCGGGLELETKLSVAKLRSNTPARHTDTRPPTLFLPVSLIVWRKKRAITDDLRLSSCMNVIPS</sequence>
<accession>A0A9Q8SFR7</accession>
<evidence type="ECO:0000313" key="2">
    <source>
        <dbReference type="EMBL" id="UQC75677.1"/>
    </source>
</evidence>
<feature type="compositionally biased region" description="Acidic residues" evidence="1">
    <location>
        <begin position="131"/>
        <end position="140"/>
    </location>
</feature>
<name>A0A9Q8SFR7_9PEZI</name>
<dbReference type="Proteomes" id="UP000830671">
    <property type="component" value="Chromosome 1"/>
</dbReference>
<feature type="region of interest" description="Disordered" evidence="1">
    <location>
        <begin position="120"/>
        <end position="148"/>
    </location>
</feature>
<feature type="compositionally biased region" description="Basic residues" evidence="1">
    <location>
        <begin position="1"/>
        <end position="10"/>
    </location>
</feature>
<dbReference type="KEGG" id="clup:CLUP02_02333"/>
<dbReference type="GeneID" id="73336375"/>
<feature type="region of interest" description="Disordered" evidence="1">
    <location>
        <begin position="1"/>
        <end position="25"/>
    </location>
</feature>
<keyword evidence="3" id="KW-1185">Reference proteome</keyword>
<feature type="compositionally biased region" description="Basic and acidic residues" evidence="1">
    <location>
        <begin position="120"/>
        <end position="130"/>
    </location>
</feature>
<organism evidence="2 3">
    <name type="scientific">Colletotrichum lupini</name>
    <dbReference type="NCBI Taxonomy" id="145971"/>
    <lineage>
        <taxon>Eukaryota</taxon>
        <taxon>Fungi</taxon>
        <taxon>Dikarya</taxon>
        <taxon>Ascomycota</taxon>
        <taxon>Pezizomycotina</taxon>
        <taxon>Sordariomycetes</taxon>
        <taxon>Hypocreomycetidae</taxon>
        <taxon>Glomerellales</taxon>
        <taxon>Glomerellaceae</taxon>
        <taxon>Colletotrichum</taxon>
        <taxon>Colletotrichum acutatum species complex</taxon>
    </lineage>
</organism>
<proteinExistence type="predicted"/>
<gene>
    <name evidence="2" type="ORF">CLUP02_02333</name>
</gene>
<dbReference type="RefSeq" id="XP_049137322.1">
    <property type="nucleotide sequence ID" value="XM_049281365.1"/>
</dbReference>
<evidence type="ECO:0000256" key="1">
    <source>
        <dbReference type="SAM" id="MobiDB-lite"/>
    </source>
</evidence>
<reference evidence="2" key="1">
    <citation type="journal article" date="2021" name="Mol. Plant Microbe Interact.">
        <title>Complete Genome Sequence of the Plant-Pathogenic Fungus Colletotrichum lupini.</title>
        <authorList>
            <person name="Baroncelli R."/>
            <person name="Pensec F."/>
            <person name="Da Lio D."/>
            <person name="Boufleur T."/>
            <person name="Vicente I."/>
            <person name="Sarrocco S."/>
            <person name="Picot A."/>
            <person name="Baraldi E."/>
            <person name="Sukno S."/>
            <person name="Thon M."/>
            <person name="Le Floch G."/>
        </authorList>
    </citation>
    <scope>NUCLEOTIDE SEQUENCE</scope>
    <source>
        <strain evidence="2">IMI 504893</strain>
    </source>
</reference>
<dbReference type="EMBL" id="CP019471">
    <property type="protein sequence ID" value="UQC75677.1"/>
    <property type="molecule type" value="Genomic_DNA"/>
</dbReference>
<dbReference type="AlphaFoldDB" id="A0A9Q8SFR7"/>
<protein>
    <submittedName>
        <fullName evidence="2">Uncharacterized protein</fullName>
    </submittedName>
</protein>
<evidence type="ECO:0000313" key="3">
    <source>
        <dbReference type="Proteomes" id="UP000830671"/>
    </source>
</evidence>